<dbReference type="InterPro" id="IPR001509">
    <property type="entry name" value="Epimerase_deHydtase"/>
</dbReference>
<reference evidence="3 4" key="1">
    <citation type="submission" date="2017-09" db="EMBL/GenBank/DDBJ databases">
        <title>Complete genome sequence of Verrucomicrobial strain HZ-65, isolated from freshwater.</title>
        <authorList>
            <person name="Choi A."/>
        </authorList>
    </citation>
    <scope>NUCLEOTIDE SEQUENCE [LARGE SCALE GENOMIC DNA]</scope>
    <source>
        <strain evidence="3 4">HZ-65</strain>
    </source>
</reference>
<sequence length="322" mass="35770">MKFLVTGATGFIGWRVVSNLLARGIPVVALDFPGDAETMTKLRARAGTTPLTFVTANVGEFHEVMSVLHQHPDITHVIHLAYLMSAECEANPHLAVRVNMLGMVNMFEAVLQKKLQRLIFTSSETYYGAKQEFFGDRDVTEDDFAPPSQHHFTYGAMKVLNEFMAQKYVARHGISLACVRPPVVFGHGRKRGSVLWAEDFATKPALGLPVTLPFNSKTRDVWIYVDDTAEQLVRLSLAPKLSHFAYNNGGESVTASELAAMVKRWLPDAQISFDETKPGTPLIDRMDGSRLRHEINFTQRPLVDAIRAHINEARATVGLPAV</sequence>
<evidence type="ECO:0000259" key="2">
    <source>
        <dbReference type="Pfam" id="PF01370"/>
    </source>
</evidence>
<dbReference type="AlphaFoldDB" id="A0A290Q3U2"/>
<dbReference type="RefSeq" id="WP_096054971.1">
    <property type="nucleotide sequence ID" value="NZ_CP023344.1"/>
</dbReference>
<dbReference type="OrthoDB" id="9811743at2"/>
<organism evidence="3 4">
    <name type="scientific">Nibricoccus aquaticus</name>
    <dbReference type="NCBI Taxonomy" id="2576891"/>
    <lineage>
        <taxon>Bacteria</taxon>
        <taxon>Pseudomonadati</taxon>
        <taxon>Verrucomicrobiota</taxon>
        <taxon>Opitutia</taxon>
        <taxon>Opitutales</taxon>
        <taxon>Opitutaceae</taxon>
        <taxon>Nibricoccus</taxon>
    </lineage>
</organism>
<dbReference type="SUPFAM" id="SSF51735">
    <property type="entry name" value="NAD(P)-binding Rossmann-fold domains"/>
    <property type="match status" value="1"/>
</dbReference>
<proteinExistence type="inferred from homology"/>
<evidence type="ECO:0000256" key="1">
    <source>
        <dbReference type="ARBA" id="ARBA00007637"/>
    </source>
</evidence>
<dbReference type="Gene3D" id="3.40.50.720">
    <property type="entry name" value="NAD(P)-binding Rossmann-like Domain"/>
    <property type="match status" value="1"/>
</dbReference>
<comment type="similarity">
    <text evidence="1">Belongs to the NAD(P)-dependent epimerase/dehydratase family.</text>
</comment>
<keyword evidence="4" id="KW-1185">Reference proteome</keyword>
<dbReference type="EMBL" id="CP023344">
    <property type="protein sequence ID" value="ATC63339.1"/>
    <property type="molecule type" value="Genomic_DNA"/>
</dbReference>
<dbReference type="Pfam" id="PF01370">
    <property type="entry name" value="Epimerase"/>
    <property type="match status" value="1"/>
</dbReference>
<dbReference type="CDD" id="cd08946">
    <property type="entry name" value="SDR_e"/>
    <property type="match status" value="1"/>
</dbReference>
<dbReference type="KEGG" id="vbh:CMV30_04880"/>
<gene>
    <name evidence="3" type="ORF">CMV30_04880</name>
</gene>
<protein>
    <recommendedName>
        <fullName evidence="2">NAD-dependent epimerase/dehydratase domain-containing protein</fullName>
    </recommendedName>
</protein>
<evidence type="ECO:0000313" key="4">
    <source>
        <dbReference type="Proteomes" id="UP000217265"/>
    </source>
</evidence>
<dbReference type="PANTHER" id="PTHR43000">
    <property type="entry name" value="DTDP-D-GLUCOSE 4,6-DEHYDRATASE-RELATED"/>
    <property type="match status" value="1"/>
</dbReference>
<feature type="domain" description="NAD-dependent epimerase/dehydratase" evidence="2">
    <location>
        <begin position="4"/>
        <end position="236"/>
    </location>
</feature>
<evidence type="ECO:0000313" key="3">
    <source>
        <dbReference type="EMBL" id="ATC63339.1"/>
    </source>
</evidence>
<accession>A0A290Q3U2</accession>
<dbReference type="Proteomes" id="UP000217265">
    <property type="component" value="Chromosome"/>
</dbReference>
<dbReference type="InterPro" id="IPR036291">
    <property type="entry name" value="NAD(P)-bd_dom_sf"/>
</dbReference>
<name>A0A290Q3U2_9BACT</name>